<proteinExistence type="predicted"/>
<dbReference type="PANTHER" id="PTHR43245">
    <property type="entry name" value="BIFUNCTIONAL POLYMYXIN RESISTANCE PROTEIN ARNA"/>
    <property type="match status" value="1"/>
</dbReference>
<dbReference type="InterPro" id="IPR001509">
    <property type="entry name" value="Epimerase_deHydtase"/>
</dbReference>
<dbReference type="EMBL" id="JBHLXH010000001">
    <property type="protein sequence ID" value="MFC0222577.1"/>
    <property type="molecule type" value="Genomic_DNA"/>
</dbReference>
<dbReference type="Pfam" id="PF01370">
    <property type="entry name" value="Epimerase"/>
    <property type="match status" value="1"/>
</dbReference>
<dbReference type="Proteomes" id="UP001589698">
    <property type="component" value="Unassembled WGS sequence"/>
</dbReference>
<sequence>MSDPGHLAVIGLGFIGKRIARTAHARGWSVTALSRQDLDLPGVRIVEGDATNPRAVAHALEGATWVVFAAGDTKPAESDQDPLTHAIKNLAPVLSALEATAAAGARGFTFLSSGGTVYGPAAPVPTPEDTPLWPISSYGVMKAAAEQYVAMHAQHDDFAADILRCANVFGPGEPTTGSQGLIGIARARLRAGEPVLMFGDGSARRDYLHVDDLAEVVLDLATRPDGVRVLNVGSGSTVSVAEIIDGLARALGVEPVLERRPARESDSPVAELDITRLQRLLDFRPRSVADWLAAE</sequence>
<evidence type="ECO:0000313" key="3">
    <source>
        <dbReference type="Proteomes" id="UP001589698"/>
    </source>
</evidence>
<dbReference type="SUPFAM" id="SSF51735">
    <property type="entry name" value="NAD(P)-binding Rossmann-fold domains"/>
    <property type="match status" value="1"/>
</dbReference>
<organism evidence="2 3">
    <name type="scientific">Nocardioides zeicaulis</name>
    <dbReference type="NCBI Taxonomy" id="1776857"/>
    <lineage>
        <taxon>Bacteria</taxon>
        <taxon>Bacillati</taxon>
        <taxon>Actinomycetota</taxon>
        <taxon>Actinomycetes</taxon>
        <taxon>Propionibacteriales</taxon>
        <taxon>Nocardioidaceae</taxon>
        <taxon>Nocardioides</taxon>
    </lineage>
</organism>
<evidence type="ECO:0000259" key="1">
    <source>
        <dbReference type="Pfam" id="PF01370"/>
    </source>
</evidence>
<evidence type="ECO:0000313" key="2">
    <source>
        <dbReference type="EMBL" id="MFC0222577.1"/>
    </source>
</evidence>
<dbReference type="InterPro" id="IPR050177">
    <property type="entry name" value="Lipid_A_modif_metabolic_enz"/>
</dbReference>
<gene>
    <name evidence="2" type="ORF">ACFFJG_08795</name>
</gene>
<name>A0ABV6E0R5_9ACTN</name>
<accession>A0ABV6E0R5</accession>
<dbReference type="PANTHER" id="PTHR43245:SF13">
    <property type="entry name" value="UDP-D-APIOSE_UDP-D-XYLOSE SYNTHASE 2"/>
    <property type="match status" value="1"/>
</dbReference>
<keyword evidence="3" id="KW-1185">Reference proteome</keyword>
<dbReference type="PRINTS" id="PR01713">
    <property type="entry name" value="NUCEPIMERASE"/>
</dbReference>
<protein>
    <submittedName>
        <fullName evidence="2">NAD-dependent epimerase/dehydratase family protein</fullName>
    </submittedName>
</protein>
<dbReference type="RefSeq" id="WP_378518226.1">
    <property type="nucleotide sequence ID" value="NZ_CBCSDI010000002.1"/>
</dbReference>
<feature type="domain" description="NAD-dependent epimerase/dehydratase" evidence="1">
    <location>
        <begin position="11"/>
        <end position="233"/>
    </location>
</feature>
<dbReference type="Gene3D" id="3.40.50.720">
    <property type="entry name" value="NAD(P)-binding Rossmann-like Domain"/>
    <property type="match status" value="1"/>
</dbReference>
<dbReference type="InterPro" id="IPR036291">
    <property type="entry name" value="NAD(P)-bd_dom_sf"/>
</dbReference>
<reference evidence="2 3" key="1">
    <citation type="submission" date="2024-09" db="EMBL/GenBank/DDBJ databases">
        <authorList>
            <person name="Sun Q."/>
            <person name="Mori K."/>
        </authorList>
    </citation>
    <scope>NUCLEOTIDE SEQUENCE [LARGE SCALE GENOMIC DNA]</scope>
    <source>
        <strain evidence="2 3">CCM 8654</strain>
    </source>
</reference>
<comment type="caution">
    <text evidence="2">The sequence shown here is derived from an EMBL/GenBank/DDBJ whole genome shotgun (WGS) entry which is preliminary data.</text>
</comment>